<accession>A0A0R3MAH2</accession>
<dbReference type="Proteomes" id="UP000051913">
    <property type="component" value="Unassembled WGS sequence"/>
</dbReference>
<organism evidence="1 2">
    <name type="scientific">Bradyrhizobium valentinum</name>
    <dbReference type="NCBI Taxonomy" id="1518501"/>
    <lineage>
        <taxon>Bacteria</taxon>
        <taxon>Pseudomonadati</taxon>
        <taxon>Pseudomonadota</taxon>
        <taxon>Alphaproteobacteria</taxon>
        <taxon>Hyphomicrobiales</taxon>
        <taxon>Nitrobacteraceae</taxon>
        <taxon>Bradyrhizobium</taxon>
    </lineage>
</organism>
<dbReference type="EMBL" id="LLXX01000001">
    <property type="protein sequence ID" value="KRR14981.1"/>
    <property type="molecule type" value="Genomic_DNA"/>
</dbReference>
<proteinExistence type="predicted"/>
<keyword evidence="2" id="KW-1185">Reference proteome</keyword>
<gene>
    <name evidence="1" type="ORF">CP49_23490</name>
</gene>
<dbReference type="AlphaFoldDB" id="A0A0R3MAH2"/>
<evidence type="ECO:0000313" key="1">
    <source>
        <dbReference type="EMBL" id="KRR14981.1"/>
    </source>
</evidence>
<reference evidence="1 2" key="1">
    <citation type="submission" date="2014-03" db="EMBL/GenBank/DDBJ databases">
        <title>Bradyrhizobium valentinum sp. nov., isolated from effective nodules of Lupinus mariae-josephae, a lupine endemic of basic-lime soils in Eastern Spain.</title>
        <authorList>
            <person name="Duran D."/>
            <person name="Rey L."/>
            <person name="Navarro A."/>
            <person name="Busquets A."/>
            <person name="Imperial J."/>
            <person name="Ruiz-Argueso T."/>
        </authorList>
    </citation>
    <scope>NUCLEOTIDE SEQUENCE [LARGE SCALE GENOMIC DNA]</scope>
    <source>
        <strain evidence="1 2">LmjM3</strain>
    </source>
</reference>
<name>A0A0R3MAH2_9BRAD</name>
<comment type="caution">
    <text evidence="1">The sequence shown here is derived from an EMBL/GenBank/DDBJ whole genome shotgun (WGS) entry which is preliminary data.</text>
</comment>
<evidence type="ECO:0000313" key="2">
    <source>
        <dbReference type="Proteomes" id="UP000051913"/>
    </source>
</evidence>
<protein>
    <submittedName>
        <fullName evidence="1">Uncharacterized protein</fullName>
    </submittedName>
</protein>
<sequence length="60" mass="6960">MTFQTADVSIGTNESYERLELGLHRPEAFIDFCIVKSPHHYDHVIILRSLTKELLICRTT</sequence>